<gene>
    <name evidence="2" type="ORF">B0F90DRAFT_1919051</name>
</gene>
<organism evidence="2 3">
    <name type="scientific">Multifurca ochricompacta</name>
    <dbReference type="NCBI Taxonomy" id="376703"/>
    <lineage>
        <taxon>Eukaryota</taxon>
        <taxon>Fungi</taxon>
        <taxon>Dikarya</taxon>
        <taxon>Basidiomycota</taxon>
        <taxon>Agaricomycotina</taxon>
        <taxon>Agaricomycetes</taxon>
        <taxon>Russulales</taxon>
        <taxon>Russulaceae</taxon>
        <taxon>Multifurca</taxon>
    </lineage>
</organism>
<protein>
    <submittedName>
        <fullName evidence="2">Uncharacterized protein</fullName>
    </submittedName>
</protein>
<name>A0AAD4LZ93_9AGAM</name>
<keyword evidence="1" id="KW-1133">Transmembrane helix</keyword>
<proteinExistence type="predicted"/>
<reference evidence="2" key="1">
    <citation type="journal article" date="2022" name="New Phytol.">
        <title>Evolutionary transition to the ectomycorrhizal habit in the genomes of a hyperdiverse lineage of mushroom-forming fungi.</title>
        <authorList>
            <person name="Looney B."/>
            <person name="Miyauchi S."/>
            <person name="Morin E."/>
            <person name="Drula E."/>
            <person name="Courty P.E."/>
            <person name="Kohler A."/>
            <person name="Kuo A."/>
            <person name="LaButti K."/>
            <person name="Pangilinan J."/>
            <person name="Lipzen A."/>
            <person name="Riley R."/>
            <person name="Andreopoulos W."/>
            <person name="He G."/>
            <person name="Johnson J."/>
            <person name="Nolan M."/>
            <person name="Tritt A."/>
            <person name="Barry K.W."/>
            <person name="Grigoriev I.V."/>
            <person name="Nagy L.G."/>
            <person name="Hibbett D."/>
            <person name="Henrissat B."/>
            <person name="Matheny P.B."/>
            <person name="Labbe J."/>
            <person name="Martin F.M."/>
        </authorList>
    </citation>
    <scope>NUCLEOTIDE SEQUENCE</scope>
    <source>
        <strain evidence="2">BPL690</strain>
    </source>
</reference>
<keyword evidence="3" id="KW-1185">Reference proteome</keyword>
<dbReference type="AlphaFoldDB" id="A0AAD4LZ93"/>
<dbReference type="EMBL" id="WTXG01000048">
    <property type="protein sequence ID" value="KAI0296503.1"/>
    <property type="molecule type" value="Genomic_DNA"/>
</dbReference>
<keyword evidence="1" id="KW-0472">Membrane</keyword>
<evidence type="ECO:0000313" key="3">
    <source>
        <dbReference type="Proteomes" id="UP001203297"/>
    </source>
</evidence>
<accession>A0AAD4LZ93</accession>
<feature type="transmembrane region" description="Helical" evidence="1">
    <location>
        <begin position="177"/>
        <end position="196"/>
    </location>
</feature>
<evidence type="ECO:0000256" key="1">
    <source>
        <dbReference type="SAM" id="Phobius"/>
    </source>
</evidence>
<dbReference type="Proteomes" id="UP001203297">
    <property type="component" value="Unassembled WGS sequence"/>
</dbReference>
<keyword evidence="1" id="KW-0812">Transmembrane</keyword>
<feature type="transmembrane region" description="Helical" evidence="1">
    <location>
        <begin position="105"/>
        <end position="127"/>
    </location>
</feature>
<comment type="caution">
    <text evidence="2">The sequence shown here is derived from an EMBL/GenBank/DDBJ whole genome shotgun (WGS) entry which is preliminary data.</text>
</comment>
<sequence length="229" mass="24687">MVPGIFRLRTACCTLVIPIRLAICLPLLICVLDAYSPPAALIPQGGILPPMINNSKPTETASSNLPEDVHDVAVYEYIALRPLPPPLTTPHVHTHTRTHPTMGCALTLSFVITAAVLSIISMLTLWWIGDPAVEEDDDATLVEGERIATRLLLAGLGTTAMASVISERSVIKLGSFIAVEVLGWLLVAVMCFGVFYRIHRLLNGSGAALKGRRKEVIGKREGTVENMTS</sequence>
<evidence type="ECO:0000313" key="2">
    <source>
        <dbReference type="EMBL" id="KAI0296503.1"/>
    </source>
</evidence>